<protein>
    <submittedName>
        <fullName evidence="3">Isochorismatase family protein</fullName>
    </submittedName>
</protein>
<dbReference type="PANTHER" id="PTHR43540:SF6">
    <property type="entry name" value="ISOCHORISMATASE-LIKE DOMAIN-CONTAINING PROTEIN"/>
    <property type="match status" value="1"/>
</dbReference>
<dbReference type="EMBL" id="SOFP01000036">
    <property type="protein sequence ID" value="TFC16639.1"/>
    <property type="molecule type" value="Genomic_DNA"/>
</dbReference>
<dbReference type="Gene3D" id="3.40.50.850">
    <property type="entry name" value="Isochorismatase-like"/>
    <property type="match status" value="1"/>
</dbReference>
<feature type="domain" description="Isochorismatase-like" evidence="2">
    <location>
        <begin position="20"/>
        <end position="182"/>
    </location>
</feature>
<dbReference type="RefSeq" id="WP_134566452.1">
    <property type="nucleotide sequence ID" value="NZ_SOFP01000036.1"/>
</dbReference>
<evidence type="ECO:0000259" key="2">
    <source>
        <dbReference type="Pfam" id="PF00857"/>
    </source>
</evidence>
<accession>A0A4R8WXM1</accession>
<reference evidence="3 4" key="1">
    <citation type="submission" date="2019-03" db="EMBL/GenBank/DDBJ databases">
        <title>Genomics of glacier-inhabiting Cryobacterium strains.</title>
        <authorList>
            <person name="Liu Q."/>
            <person name="Xin Y.-H."/>
        </authorList>
    </citation>
    <scope>NUCLEOTIDE SEQUENCE [LARGE SCALE GENOMIC DNA]</scope>
    <source>
        <strain evidence="3 4">MDT1-3</strain>
    </source>
</reference>
<sequence>MSGAWEGSPAAPAAGRESGSWLVLIDLQRIFGEPASEWFTPRFAEAAANAARLRSAFGPKVALTRFLAPDKPEGAWIPYYEAWPFALDPANGALYDRVPQFPALDARLIDRSTFGKWSAKTRAALDNPREIVLAGVSTDCCVISTALAAADDGVRVRVVADACAGLSDADHRRALDVMALYTPLISITSVDDILAERAAVR</sequence>
<evidence type="ECO:0000313" key="4">
    <source>
        <dbReference type="Proteomes" id="UP000298412"/>
    </source>
</evidence>
<keyword evidence="4" id="KW-1185">Reference proteome</keyword>
<dbReference type="InterPro" id="IPR036380">
    <property type="entry name" value="Isochorismatase-like_sf"/>
</dbReference>
<dbReference type="SUPFAM" id="SSF52499">
    <property type="entry name" value="Isochorismatase-like hydrolases"/>
    <property type="match status" value="1"/>
</dbReference>
<dbReference type="Proteomes" id="UP000298412">
    <property type="component" value="Unassembled WGS sequence"/>
</dbReference>
<dbReference type="AlphaFoldDB" id="A0A4R8WXM1"/>
<keyword evidence="1" id="KW-0378">Hydrolase</keyword>
<evidence type="ECO:0000313" key="3">
    <source>
        <dbReference type="EMBL" id="TFC16639.1"/>
    </source>
</evidence>
<name>A0A4R8WXM1_9MICO</name>
<dbReference type="GO" id="GO:0016787">
    <property type="term" value="F:hydrolase activity"/>
    <property type="evidence" value="ECO:0007669"/>
    <property type="project" value="UniProtKB-KW"/>
</dbReference>
<evidence type="ECO:0000256" key="1">
    <source>
        <dbReference type="ARBA" id="ARBA00022801"/>
    </source>
</evidence>
<dbReference type="Pfam" id="PF00857">
    <property type="entry name" value="Isochorismatase"/>
    <property type="match status" value="1"/>
</dbReference>
<gene>
    <name evidence="3" type="ORF">E3O19_06860</name>
</gene>
<dbReference type="InterPro" id="IPR050272">
    <property type="entry name" value="Isochorismatase-like_hydrls"/>
</dbReference>
<comment type="caution">
    <text evidence="3">The sequence shown here is derived from an EMBL/GenBank/DDBJ whole genome shotgun (WGS) entry which is preliminary data.</text>
</comment>
<proteinExistence type="predicted"/>
<organism evidence="3 4">
    <name type="scientific">Cryobacterium algoritolerans</name>
    <dbReference type="NCBI Taxonomy" id="1259184"/>
    <lineage>
        <taxon>Bacteria</taxon>
        <taxon>Bacillati</taxon>
        <taxon>Actinomycetota</taxon>
        <taxon>Actinomycetes</taxon>
        <taxon>Micrococcales</taxon>
        <taxon>Microbacteriaceae</taxon>
        <taxon>Cryobacterium</taxon>
    </lineage>
</organism>
<dbReference type="InterPro" id="IPR000868">
    <property type="entry name" value="Isochorismatase-like_dom"/>
</dbReference>
<dbReference type="OrthoDB" id="4426059at2"/>
<dbReference type="PANTHER" id="PTHR43540">
    <property type="entry name" value="PEROXYUREIDOACRYLATE/UREIDOACRYLATE AMIDOHYDROLASE-RELATED"/>
    <property type="match status" value="1"/>
</dbReference>